<dbReference type="SUPFAM" id="SSF81837">
    <property type="entry name" value="BEACH domain"/>
    <property type="match status" value="1"/>
</dbReference>
<dbReference type="Pfam" id="PF14844">
    <property type="entry name" value="PH_BEACH"/>
    <property type="match status" value="1"/>
</dbReference>
<feature type="region of interest" description="Disordered" evidence="5">
    <location>
        <begin position="2727"/>
        <end position="2757"/>
    </location>
</feature>
<feature type="domain" description="BEACH-type PH" evidence="7">
    <location>
        <begin position="2784"/>
        <end position="2948"/>
    </location>
</feature>
<dbReference type="PANTHER" id="PTHR46108">
    <property type="entry name" value="BLUE CHEESE"/>
    <property type="match status" value="1"/>
</dbReference>
<dbReference type="InterPro" id="IPR036322">
    <property type="entry name" value="WD40_repeat_dom_sf"/>
</dbReference>
<dbReference type="InterPro" id="IPR023362">
    <property type="entry name" value="PH-BEACH_dom"/>
</dbReference>
<feature type="region of interest" description="Disordered" evidence="5">
    <location>
        <begin position="1977"/>
        <end position="2019"/>
    </location>
</feature>
<dbReference type="SMART" id="SM00320">
    <property type="entry name" value="WD40"/>
    <property type="match status" value="4"/>
</dbReference>
<dbReference type="Pfam" id="PF00400">
    <property type="entry name" value="WD40"/>
    <property type="match status" value="2"/>
</dbReference>
<feature type="compositionally biased region" description="Basic residues" evidence="5">
    <location>
        <begin position="472"/>
        <end position="484"/>
    </location>
</feature>
<accession>A0A498ILQ2</accession>
<feature type="repeat" description="PPR" evidence="4">
    <location>
        <begin position="3862"/>
        <end position="3896"/>
    </location>
</feature>
<dbReference type="CDD" id="cd06071">
    <property type="entry name" value="Beach"/>
    <property type="match status" value="1"/>
</dbReference>
<dbReference type="Pfam" id="PF02138">
    <property type="entry name" value="Beach"/>
    <property type="match status" value="1"/>
</dbReference>
<evidence type="ECO:0000256" key="1">
    <source>
        <dbReference type="ARBA" id="ARBA00022574"/>
    </source>
</evidence>
<dbReference type="Gene3D" id="1.25.40.10">
    <property type="entry name" value="Tetratricopeptide repeat domain"/>
    <property type="match status" value="5"/>
</dbReference>
<dbReference type="NCBIfam" id="TIGR00756">
    <property type="entry name" value="PPR"/>
    <property type="match status" value="4"/>
</dbReference>
<dbReference type="PROSITE" id="PS51375">
    <property type="entry name" value="PPR"/>
    <property type="match status" value="4"/>
</dbReference>
<dbReference type="InterPro" id="IPR019775">
    <property type="entry name" value="WD40_repeat_CS"/>
</dbReference>
<evidence type="ECO:0000256" key="4">
    <source>
        <dbReference type="PROSITE-ProRule" id="PRU00708"/>
    </source>
</evidence>
<evidence type="ECO:0000313" key="8">
    <source>
        <dbReference type="EMBL" id="RXH84139.1"/>
    </source>
</evidence>
<dbReference type="InterPro" id="IPR011990">
    <property type="entry name" value="TPR-like_helical_dom_sf"/>
</dbReference>
<dbReference type="Gene3D" id="2.130.10.10">
    <property type="entry name" value="YVTN repeat-like/Quinoprotein amine dehydrogenase"/>
    <property type="match status" value="2"/>
</dbReference>
<dbReference type="PROSITE" id="PS50197">
    <property type="entry name" value="BEACH"/>
    <property type="match status" value="1"/>
</dbReference>
<dbReference type="PROSITE" id="PS51783">
    <property type="entry name" value="PH_BEACH"/>
    <property type="match status" value="1"/>
</dbReference>
<dbReference type="PROSITE" id="PS50082">
    <property type="entry name" value="WD_REPEATS_2"/>
    <property type="match status" value="2"/>
</dbReference>
<keyword evidence="2" id="KW-0677">Repeat</keyword>
<dbReference type="InterPro" id="IPR015943">
    <property type="entry name" value="WD40/YVTN_repeat-like_dom_sf"/>
</dbReference>
<evidence type="ECO:0000313" key="9">
    <source>
        <dbReference type="Proteomes" id="UP000290289"/>
    </source>
</evidence>
<dbReference type="SUPFAM" id="SSF50729">
    <property type="entry name" value="PH domain-like"/>
    <property type="match status" value="1"/>
</dbReference>
<dbReference type="CDD" id="cd01201">
    <property type="entry name" value="PH_BEACH"/>
    <property type="match status" value="1"/>
</dbReference>
<feature type="domain" description="BEACH" evidence="6">
    <location>
        <begin position="2973"/>
        <end position="3265"/>
    </location>
</feature>
<dbReference type="SUPFAM" id="SSF48371">
    <property type="entry name" value="ARM repeat"/>
    <property type="match status" value="2"/>
</dbReference>
<evidence type="ECO:0000256" key="5">
    <source>
        <dbReference type="SAM" id="MobiDB-lite"/>
    </source>
</evidence>
<evidence type="ECO:0000259" key="6">
    <source>
        <dbReference type="PROSITE" id="PS50197"/>
    </source>
</evidence>
<feature type="region of interest" description="Disordered" evidence="5">
    <location>
        <begin position="464"/>
        <end position="495"/>
    </location>
</feature>
<dbReference type="Pfam" id="PF13041">
    <property type="entry name" value="PPR_2"/>
    <property type="match status" value="2"/>
</dbReference>
<feature type="region of interest" description="Disordered" evidence="5">
    <location>
        <begin position="2078"/>
        <end position="2105"/>
    </location>
</feature>
<proteinExistence type="predicted"/>
<dbReference type="PANTHER" id="PTHR46108:SF4">
    <property type="entry name" value="BLUE CHEESE"/>
    <property type="match status" value="1"/>
</dbReference>
<feature type="compositionally biased region" description="Polar residues" evidence="5">
    <location>
        <begin position="1977"/>
        <end position="1995"/>
    </location>
</feature>
<comment type="caution">
    <text evidence="8">The sequence shown here is derived from an EMBL/GenBank/DDBJ whole genome shotgun (WGS) entry which is preliminary data.</text>
</comment>
<evidence type="ECO:0000256" key="2">
    <source>
        <dbReference type="ARBA" id="ARBA00022737"/>
    </source>
</evidence>
<dbReference type="InterPro" id="IPR016024">
    <property type="entry name" value="ARM-type_fold"/>
</dbReference>
<dbReference type="Gene3D" id="1.25.10.10">
    <property type="entry name" value="Leucine-rich Repeat Variant"/>
    <property type="match status" value="1"/>
</dbReference>
<dbReference type="EMBL" id="RDQH01000337">
    <property type="protein sequence ID" value="RXH84139.1"/>
    <property type="molecule type" value="Genomic_DNA"/>
</dbReference>
<dbReference type="Gene3D" id="1.10.1540.10">
    <property type="entry name" value="BEACH domain"/>
    <property type="match status" value="1"/>
</dbReference>
<feature type="repeat" description="WD" evidence="3">
    <location>
        <begin position="3396"/>
        <end position="3437"/>
    </location>
</feature>
<dbReference type="Pfam" id="PF01535">
    <property type="entry name" value="PPR"/>
    <property type="match status" value="3"/>
</dbReference>
<feature type="region of interest" description="Disordered" evidence="5">
    <location>
        <begin position="2136"/>
        <end position="2159"/>
    </location>
</feature>
<feature type="repeat" description="PPR" evidence="4">
    <location>
        <begin position="4164"/>
        <end position="4198"/>
    </location>
</feature>
<feature type="repeat" description="PPR" evidence="4">
    <location>
        <begin position="3760"/>
        <end position="3794"/>
    </location>
</feature>
<evidence type="ECO:0008006" key="10">
    <source>
        <dbReference type="Google" id="ProtNLM"/>
    </source>
</evidence>
<dbReference type="SUPFAM" id="SSF49899">
    <property type="entry name" value="Concanavalin A-like lectins/glucanases"/>
    <property type="match status" value="1"/>
</dbReference>
<sequence>MKWGTLLKDLREKVGFTQSPSSSLSASAAAAAASSSSSPALSANNNANSALHGSYSPSGITRSLTSNACESRDKHELELDFKRFWEEFRSSSSEKEKEAALNLTVDIFCRLVRQHANVAQLVTMLVETHIFSFVLGRAFVTDIEKLKISSRKRYLDVEKVLTFFSEVTKDGISPGSNLLTALQVLASAPIDKQSLLDSGILCCLIHILNALLDPDEANQKQKATDHDELLSTEKDYDGVAGLVHRLEVEGSVVHIMKALANHPLAAQSLIEDDSLQLLFQMVANGSLTVFSRYNEGLVLLHSIQLHRHAMQILGLLLVNDNGSTANYIRKHHLIKVLLMAVKDFNPDCGDSTYTMGIVDLLLECVELSYRPDAGGVRLREDIHNAHGYQFLVQFALILSSMSESQGFHSVQYKFSDKNSASGGSHAQDVVDIQDSMGEKGPLDEQLSPTLSRLLDVLVNLAQTGPTEPKVSKSSHTRSSGHSRSRTPSSDRLADEVWEKDNNKVKDLEAVQMLQDIFLKAESRELQAEVLNRMFKIFSSHLENYKLCQQLRTVPLFILNMAGFPPSLQEILLKILEYAVTVVNCVPEQELLSLCCLLQQPISSDLKHTVLSFFVKLLSFDQQYKKVLREVGVLEVLLDDLKQHKLLLGSEHQSANTNQLEINSGSSSFKKHLDSKDVIISSPKLMESGSGKLPIFEVDGTITIAWDCMVSLLKKTETNQSSFRVANGVTTVLPFLVSDTHRAGVLRVLSCLIIEDGTQAHPEELGVIVEILKSGMVTSVTGSQYRLQNDAKCDTMGALWRILGVSNSAQRVFGEATGFSILLTTLHSFQSEGEHSDQSSLEVYIKVFTYLLRLVTAGVCGNAVNRTKLHTIISSQTFYDLLSESGLLGVDCEKQVIQLLFELALEIVLPPFLTSESVTSSDVLDNESSSFSIMTTSGSFHPDKERVFNAGAVRVLIRSLLLFTPKMQLEVLNLIERLAHAAPFNQENLTSIGCIELLLETIHPFLLGSSPFLKHALEIVEVLGAYRLSASELRMLIRYVLQMRSMKSGRILVDMMERLILMEDSENISLAPFVEMDMSKIGHASIQVSLGERSWPPAAGYSFVCWFQFQNLLKLQTKETESKAGSSKKWSSSAGQHHERHILRIFSVGAANNGNAFYAELYLDEDGVLTLATSSSCSLSFSGLELEEGRWHHLAVVHSKPNALAGLFQASVAYVYLDGKLRHTGKLGYSPSPIGKPLQVTVGTPVNCARVSDSTWKVRSCYLFEEVLTSGSICFMYILGRGYRGLFQDTDLLRFVPNQACGGGSMAILDTLDADLTLASNTQKLDKSSKQVVSKADGSGIVWDLERLGYLSSQLSGKKLIFAFDGTCAEAIRASGELSMLNLVDPLSAAASPIGGIPRFGRLHGDIYLCRQCVIGDTICLVGGMTVILALVEAAETRDMLQMALTLLASALHQNPQNVRDMQKCRGYHLLALFLRRRMSLFDMQSLEIFFQIAACEASFSEPRKLKYNRTNLSPVTTMQETSFEELNLSRFRDEFSSVGSQGDMDDFSAPKDSFSHISELESADIPDETSNCIVLSNEDMVEHVLLDWTLWVTAPVAIQIALLGFLEHLVSMHWYRNHNLTVLRRINLVQHLLVTLQRGDVEVPVLEKLVVLLGVILEDGFLSSELEHVVRFVIMTFDPPELTPRHPIVREAMGKHVIVRNMLLEMLIDLQVTIKSEELLEQWHKIVSSKLITYFLDESVHPTSMRWIMTLLGVCLTSSPTFALKFRTSGGYQGLTRVLPSFYDSPDIYYILFCLIFGKSVYPRLPEVRMLDFHALMPNDGSNVELKFVELLESVITMAKSTFDRLSIQSMLAHQSGNLSQVGAGLVAELVNGNADMAGELQGEALMHKTYAARLMGGEASAPFAATSVLRFMVDLAKMCPPFTAVCKRAEFLESCIDLYFSCVRAAHAVKMAKELSVKAEEKNLNDCDDTCSSQNTFSSLPHEQDQSAKTSISVGSFPPAQVSSSSEDTAVPLNSGADDKAKTKAITAQPELHISVQEDVQAVQSLDGDNADQVSATSSTNDFSFRKVTLEPLKPVDSESSASFTMLDSPNLSEKSSSRLPLTPSPSPVLALTSWLGSVGYNEFKSPLVATPSIDSSATTTEFDPSAELKSPGPSNATSPKLLLEMDDCGYGGGPCSAGATAVLDFIAEVLSEFVTEQIKASQIIEGILESVPLYVDVDSMLVFQGLCLSRLMNFLERRLLRDDEENEKKLDKNRWSSNLDSLCWMIVDRAYMGAFPQPSGILKTLEFLLSMLQLANKDGRIEEATPSGKSLLSIARGSRQLDAYIHSILKNTNRMILYCFLPSFLSSIGEDDLLLSLGLLVESKKRASSNSSHDNSGINIGTVLQLLVAHRRIIFCPSNMDTDINCCLCVNLISLLHDQRQNVQNMAVDIVKYLLVHRQVALEDLLVSKPNQGHQLDVLHGGFDKLLILTENLSAFFEWLQSSEVMVNKVLEQCASIMWVQYITGSAKFPGVRIKAMEGRRKREMGRKSRDTSKLDIKHWEQVNERRYALELVRDAMSTELRVVRQDKYGWVLHAESEWQTHLQQLVHERGIFPMQKSSVNRDPDWQLCPIEGPYRMRKKLERCRLKLDTIQNVLDGQFEVREAELSKENNENDLDASDNDSELYFQLLTDSAKQNGLDSELYEGSFLKEPDNAKDVASVSHEWNDDRASSINEASLHSALEFGGKSSSASVPIDDSVHERSDLGSPWQSSSARIDDVKVTDDKSDKELHDNGEYLIRPYLEPFEKIRFRYNCERVMGLDKHDGIFLIGEHSLYVIENFYIDDSGCICEKECEDELSIIDQALGVKKDVTMDFHSKSTSSWGVTVKSGVGGRAWAYNGGAWGKEKVCTSGNLPHPWNMWKLNSVHELLKRDYQLRPVAVEIFSMDGCNDLLVFHKKEREEVFKNLVAMNLPRNSMLDTTISGSAKQESNEGSRLFKSMAKSFSKRWQNGEISNFQYLMHLNTLAGRGYSDLTQYPVFPWVLADYESENLDLSDPKTFRGLDKPMGCQTLEGREEFRKRYESWDDPEVPKFHYGSHYSSAGIVLFYLLRLPPFSTENQKLQGGQFDHADRLFNSIKDTWFSAAGKGNTSDVKELIPEFFYMPEFLENRFNLDLGEKQSGEKVGDVGLPPWAKGSAREFIRKHRQALESDYVSQNLHHWIDLIFGYKQRGKAAEEAVNVFYHYTYEGSVDIDSVTDPAMKASILAQINHFGQTPKQLFLKPHVKRQVNRRVPHPLKYSHHLVQHEIRKTSSSITQIVTVNEKILVAGTNCLLKPRTYTKYVAWGFPDRSLRFMSYDQDRLLSTHENLHGGNQIQCTGVSHDGQILVTGADDGLVSVWRISNSGSRVLRRLQLEKALCAHASRITCLHVSQPYMLIVSGSDDCTVVIWDLSSLVFVRQLPEFPAPISAIYVNDLTGDIVTAAGILLAVWSVNGDCLAMVNTSQLPSDSILSVTSSSFSDWLDTNWYVTGHQSGAVKVWQMVHHTNLESSQQKSTTNGMGGLNLNDKVPEYRLVLHKVLKFHKHPVTALLLTNDLKQLLSGDSGGHLLSWTVPEESLRASMNQGPAQRLRLPCTYSANVMATSTRHYCSSTSSAVHRHSMLKKALPNPILHFFKHPQNPIKLPSLKEVCDGGSLGEAFHSLGSLLTHPNSLQLSLDAAYSPVLELCANEKALSEGQQIHAQLIKCCDVPDSAFLSTKLVFMYGKCGSLLDAEKVFDKMSHRTVFSWNAMIAACASNGKPWKALELYRDMRVLEEPLDSCTFPCILKACVAINNLRYGAEIHGLAIKYGYSNVTLVVNSLASMYANCKCVDGARKLFDGVKEKEDIVSWNSIISAYSANGKSAEALGLFREMLSSGLALNSYTLVAALQACGDSFCGKLGMEIHAALLKSGHFFDIYVANSLLAMYVRCGNMHEAAIIFRDLDAKDVVSWNTMLSGFSQNGLYDETLLLFRDMQSTDTKPDQVSLLNILAASGRLGDLLSGLEAHAYAIKKGFDSDLQLGNTLIDMYARCGCVNFMGRAFDKMPTKDLISWTTVIAGYAQNNCHLRALELCRKVQSLRLDADAMMVESILAVCGALKCVSLVKEVHGYTVRRGLFNLVLQNAVVNLYGECGYVKYAELMFELIDSKDIVSWTSMISCYVHNGFANEALELCHFMKETNVEPDAIALVSILSAVASLSALKKGKEIHGFLIRKGFILEGSLGSSLVDISNGQINHHSCDIET</sequence>
<organism evidence="8 9">
    <name type="scientific">Malus domestica</name>
    <name type="common">Apple</name>
    <name type="synonym">Pyrus malus</name>
    <dbReference type="NCBI Taxonomy" id="3750"/>
    <lineage>
        <taxon>Eukaryota</taxon>
        <taxon>Viridiplantae</taxon>
        <taxon>Streptophyta</taxon>
        <taxon>Embryophyta</taxon>
        <taxon>Tracheophyta</taxon>
        <taxon>Spermatophyta</taxon>
        <taxon>Magnoliopsida</taxon>
        <taxon>eudicotyledons</taxon>
        <taxon>Gunneridae</taxon>
        <taxon>Pentapetalae</taxon>
        <taxon>rosids</taxon>
        <taxon>fabids</taxon>
        <taxon>Rosales</taxon>
        <taxon>Rosaceae</taxon>
        <taxon>Amygdaloideae</taxon>
        <taxon>Maleae</taxon>
        <taxon>Malus</taxon>
    </lineage>
</organism>
<dbReference type="InterPro" id="IPR051944">
    <property type="entry name" value="BEACH_domain_protein"/>
</dbReference>
<dbReference type="InterPro" id="IPR011989">
    <property type="entry name" value="ARM-like"/>
</dbReference>
<dbReference type="Gene3D" id="2.30.29.30">
    <property type="entry name" value="Pleckstrin-homology domain (PH domain)/Phosphotyrosine-binding domain (PTB)"/>
    <property type="match status" value="1"/>
</dbReference>
<dbReference type="InterPro" id="IPR036372">
    <property type="entry name" value="BEACH_dom_sf"/>
</dbReference>
<dbReference type="InterPro" id="IPR002885">
    <property type="entry name" value="PPR_rpt"/>
</dbReference>
<dbReference type="InterPro" id="IPR000409">
    <property type="entry name" value="BEACH_dom"/>
</dbReference>
<dbReference type="Gene3D" id="2.60.120.200">
    <property type="match status" value="1"/>
</dbReference>
<dbReference type="STRING" id="3750.A0A498ILQ2"/>
<feature type="compositionally biased region" description="Polar residues" evidence="5">
    <location>
        <begin position="2079"/>
        <end position="2096"/>
    </location>
</feature>
<dbReference type="SUPFAM" id="SSF50978">
    <property type="entry name" value="WD40 repeat-like"/>
    <property type="match status" value="1"/>
</dbReference>
<dbReference type="PROSITE" id="PS50294">
    <property type="entry name" value="WD_REPEATS_REGION"/>
    <property type="match status" value="1"/>
</dbReference>
<dbReference type="Proteomes" id="UP000290289">
    <property type="component" value="Chromosome 11"/>
</dbReference>
<feature type="repeat" description="WD" evidence="3">
    <location>
        <begin position="3359"/>
        <end position="3381"/>
    </location>
</feature>
<dbReference type="GO" id="GO:0016070">
    <property type="term" value="P:RNA metabolic process"/>
    <property type="evidence" value="ECO:0007669"/>
    <property type="project" value="UniProtKB-ARBA"/>
</dbReference>
<evidence type="ECO:0000259" key="7">
    <source>
        <dbReference type="PROSITE" id="PS51783"/>
    </source>
</evidence>
<dbReference type="InterPro" id="IPR001680">
    <property type="entry name" value="WD40_rpt"/>
</dbReference>
<dbReference type="SMART" id="SM01026">
    <property type="entry name" value="Beach"/>
    <property type="match status" value="1"/>
</dbReference>
<protein>
    <recommendedName>
        <fullName evidence="10">BEACH domain-containing protein</fullName>
    </recommendedName>
</protein>
<keyword evidence="1 3" id="KW-0853">WD repeat</keyword>
<reference evidence="8 9" key="1">
    <citation type="submission" date="2018-10" db="EMBL/GenBank/DDBJ databases">
        <title>A high-quality apple genome assembly.</title>
        <authorList>
            <person name="Hu J."/>
        </authorList>
    </citation>
    <scope>NUCLEOTIDE SEQUENCE [LARGE SCALE GENOMIC DNA]</scope>
    <source>
        <strain evidence="9">cv. HFTH1</strain>
        <tissue evidence="8">Young leaf</tissue>
    </source>
</reference>
<dbReference type="InterPro" id="IPR011993">
    <property type="entry name" value="PH-like_dom_sf"/>
</dbReference>
<dbReference type="PROSITE" id="PS00678">
    <property type="entry name" value="WD_REPEATS_1"/>
    <property type="match status" value="1"/>
</dbReference>
<dbReference type="InterPro" id="IPR013320">
    <property type="entry name" value="ConA-like_dom_sf"/>
</dbReference>
<dbReference type="FunFam" id="1.10.1540.10:FF:000002">
    <property type="entry name" value="WD repeat and FYVE domain containing 3"/>
    <property type="match status" value="1"/>
</dbReference>
<feature type="repeat" description="PPR" evidence="4">
    <location>
        <begin position="3963"/>
        <end position="3997"/>
    </location>
</feature>
<evidence type="ECO:0000256" key="3">
    <source>
        <dbReference type="PROSITE-ProRule" id="PRU00221"/>
    </source>
</evidence>
<dbReference type="FunFam" id="1.25.40.10:FF:000073">
    <property type="entry name" value="Pentatricopeptide repeat-containing protein chloroplastic"/>
    <property type="match status" value="2"/>
</dbReference>
<name>A0A498ILQ2_MALDO</name>
<keyword evidence="9" id="KW-1185">Reference proteome</keyword>
<gene>
    <name evidence="8" type="ORF">DVH24_027038</name>
</gene>
<dbReference type="FunFam" id="1.25.40.10:FF:000344">
    <property type="entry name" value="Pentatricopeptide repeat-containing protein"/>
    <property type="match status" value="1"/>
</dbReference>